<keyword evidence="1" id="KW-0547">Nucleotide-binding</keyword>
<evidence type="ECO:0000256" key="3">
    <source>
        <dbReference type="PIRSR" id="PIRSR639383-2"/>
    </source>
</evidence>
<dbReference type="PANTHER" id="PTHR42997:SF1">
    <property type="entry name" value="AP-4-A PHOSPHORYLASE"/>
    <property type="match status" value="1"/>
</dbReference>
<dbReference type="AlphaFoldDB" id="M6CGI9"/>
<accession>M6CGI9</accession>
<evidence type="ECO:0000313" key="6">
    <source>
        <dbReference type="EMBL" id="EMJ90962.1"/>
    </source>
</evidence>
<dbReference type="Gene3D" id="3.30.428.10">
    <property type="entry name" value="HIT-like"/>
    <property type="match status" value="1"/>
</dbReference>
<protein>
    <submittedName>
        <fullName evidence="6">Scavenger mRNA decapping enzyme</fullName>
    </submittedName>
</protein>
<feature type="short sequence motif" description="Histidine triad motif" evidence="4">
    <location>
        <begin position="129"/>
        <end position="133"/>
    </location>
</feature>
<dbReference type="Proteomes" id="UP000011988">
    <property type="component" value="Unassembled WGS sequence"/>
</dbReference>
<evidence type="ECO:0000313" key="7">
    <source>
        <dbReference type="Proteomes" id="UP000011988"/>
    </source>
</evidence>
<dbReference type="PANTHER" id="PTHR42997">
    <property type="entry name" value="HIT FAMILY HYDROLASE"/>
    <property type="match status" value="1"/>
</dbReference>
<dbReference type="CDD" id="cd01275">
    <property type="entry name" value="FHIT"/>
    <property type="match status" value="1"/>
</dbReference>
<evidence type="ECO:0000259" key="5">
    <source>
        <dbReference type="PROSITE" id="PS51084"/>
    </source>
</evidence>
<dbReference type="OrthoDB" id="9784774at2"/>
<dbReference type="PATRIC" id="fig|1218565.3.peg.4349"/>
<proteinExistence type="predicted"/>
<dbReference type="EMBL" id="ANIK01000116">
    <property type="protein sequence ID" value="EMJ90962.1"/>
    <property type="molecule type" value="Genomic_DNA"/>
</dbReference>
<dbReference type="InterPro" id="IPR039383">
    <property type="entry name" value="FHIT"/>
</dbReference>
<evidence type="ECO:0000256" key="2">
    <source>
        <dbReference type="PIRSR" id="PIRSR639383-1"/>
    </source>
</evidence>
<name>M6CGI9_9LEPT</name>
<organism evidence="6 7">
    <name type="scientific">Leptospira alstonii serovar Sichuan str. 79601</name>
    <dbReference type="NCBI Taxonomy" id="1218565"/>
    <lineage>
        <taxon>Bacteria</taxon>
        <taxon>Pseudomonadati</taxon>
        <taxon>Spirochaetota</taxon>
        <taxon>Spirochaetia</taxon>
        <taxon>Leptospirales</taxon>
        <taxon>Leptospiraceae</taxon>
        <taxon>Leptospira</taxon>
    </lineage>
</organism>
<gene>
    <name evidence="6" type="ORF">LEP1GSC194_1338</name>
</gene>
<feature type="binding site" evidence="3">
    <location>
        <position position="62"/>
    </location>
    <ligand>
        <name>substrate</name>
    </ligand>
</feature>
<evidence type="ECO:0000256" key="1">
    <source>
        <dbReference type="ARBA" id="ARBA00022741"/>
    </source>
</evidence>
<feature type="binding site" evidence="3">
    <location>
        <position position="133"/>
    </location>
    <ligand>
        <name>substrate</name>
    </ligand>
</feature>
<dbReference type="GO" id="GO:0003824">
    <property type="term" value="F:catalytic activity"/>
    <property type="evidence" value="ECO:0007669"/>
    <property type="project" value="InterPro"/>
</dbReference>
<sequence>MEETNSTQWDEPRKNLFSIHKLDYARGKRPEVDCILCGICRRDPAVPNLIVSETDLTIVSVNLYPYNPGHLIVFPKRHILSYEELTREEAMEIHDGTVKAITILKTLWNVQGFNLGYNLGKNSGGSIPHIHEHIVPRFPNEAGFLDVLANSRIVIYEPFQMQQEWIRIWKEFPNERP</sequence>
<evidence type="ECO:0000256" key="4">
    <source>
        <dbReference type="PROSITE-ProRule" id="PRU00464"/>
    </source>
</evidence>
<dbReference type="InterPro" id="IPR036265">
    <property type="entry name" value="HIT-like_sf"/>
</dbReference>
<dbReference type="SUPFAM" id="SSF54197">
    <property type="entry name" value="HIT-like"/>
    <property type="match status" value="1"/>
</dbReference>
<dbReference type="InterPro" id="IPR011146">
    <property type="entry name" value="HIT-like"/>
</dbReference>
<dbReference type="InterPro" id="IPR052908">
    <property type="entry name" value="AP-4-A_phosphorylase"/>
</dbReference>
<reference evidence="6 7" key="1">
    <citation type="submission" date="2013-01" db="EMBL/GenBank/DDBJ databases">
        <authorList>
            <person name="Harkins D.M."/>
            <person name="Durkin A.S."/>
            <person name="Brinkac L.M."/>
            <person name="Haft D.H."/>
            <person name="Selengut J.D."/>
            <person name="Sanka R."/>
            <person name="DePew J."/>
            <person name="Purushe J."/>
            <person name="Galloway R.L."/>
            <person name="Vinetz J.M."/>
            <person name="Sutton G.G."/>
            <person name="Nierman W.C."/>
            <person name="Fouts D.E."/>
        </authorList>
    </citation>
    <scope>NUCLEOTIDE SEQUENCE [LARGE SCALE GENOMIC DNA]</scope>
    <source>
        <strain evidence="6 7">79601</strain>
    </source>
</reference>
<dbReference type="PROSITE" id="PS51084">
    <property type="entry name" value="HIT_2"/>
    <property type="match status" value="1"/>
</dbReference>
<dbReference type="RefSeq" id="WP_020775188.1">
    <property type="nucleotide sequence ID" value="NZ_ANIK01000116.1"/>
</dbReference>
<comment type="caution">
    <text evidence="6">The sequence shown here is derived from an EMBL/GenBank/DDBJ whole genome shotgun (WGS) entry which is preliminary data.</text>
</comment>
<feature type="active site" description="Tele-AMP-histidine intermediate" evidence="2">
    <location>
        <position position="131"/>
    </location>
</feature>
<dbReference type="Pfam" id="PF01230">
    <property type="entry name" value="HIT"/>
    <property type="match status" value="1"/>
</dbReference>
<dbReference type="GO" id="GO:0000166">
    <property type="term" value="F:nucleotide binding"/>
    <property type="evidence" value="ECO:0007669"/>
    <property type="project" value="UniProtKB-KW"/>
</dbReference>
<feature type="domain" description="HIT" evidence="5">
    <location>
        <begin position="35"/>
        <end position="144"/>
    </location>
</feature>